<evidence type="ECO:0000313" key="7">
    <source>
        <dbReference type="EMBL" id="MFC4134249.1"/>
    </source>
</evidence>
<sequence>MKSQIRRRTARLLLAVGAGVLAATLTGTPTQASSVDSAAAALASAPAAIVVTGVGAADTVVTENAAVATTAVATNVTASAFTAAPTAVSSRAAKAAKVIALAKQYSGRPYRWSAAGPKRFDCTGYTKFIYKKVGVKLPHSGAQGKKGKKVSRAKALPGDLVIFRDSGGRVYHVGIYAGGNKMYDAPTYGKKTGLHRIWSKKVEFRRVLG</sequence>
<organism evidence="7 8">
    <name type="scientific">Hamadaea flava</name>
    <dbReference type="NCBI Taxonomy" id="1742688"/>
    <lineage>
        <taxon>Bacteria</taxon>
        <taxon>Bacillati</taxon>
        <taxon>Actinomycetota</taxon>
        <taxon>Actinomycetes</taxon>
        <taxon>Micromonosporales</taxon>
        <taxon>Micromonosporaceae</taxon>
        <taxon>Hamadaea</taxon>
    </lineage>
</organism>
<evidence type="ECO:0000313" key="8">
    <source>
        <dbReference type="Proteomes" id="UP001595816"/>
    </source>
</evidence>
<dbReference type="PANTHER" id="PTHR47053:SF1">
    <property type="entry name" value="MUREIN DD-ENDOPEPTIDASE MEPH-RELATED"/>
    <property type="match status" value="1"/>
</dbReference>
<dbReference type="SUPFAM" id="SSF54001">
    <property type="entry name" value="Cysteine proteinases"/>
    <property type="match status" value="1"/>
</dbReference>
<feature type="chain" id="PRO_5045573629" evidence="5">
    <location>
        <begin position="23"/>
        <end position="209"/>
    </location>
</feature>
<comment type="similarity">
    <text evidence="1">Belongs to the peptidase C40 family.</text>
</comment>
<keyword evidence="4" id="KW-0788">Thiol protease</keyword>
<dbReference type="EMBL" id="JBHSAY010000015">
    <property type="protein sequence ID" value="MFC4134249.1"/>
    <property type="molecule type" value="Genomic_DNA"/>
</dbReference>
<keyword evidence="3" id="KW-0378">Hydrolase</keyword>
<dbReference type="PANTHER" id="PTHR47053">
    <property type="entry name" value="MUREIN DD-ENDOPEPTIDASE MEPH-RELATED"/>
    <property type="match status" value="1"/>
</dbReference>
<name>A0ABV8LWM7_9ACTN</name>
<dbReference type="InterPro" id="IPR051202">
    <property type="entry name" value="Peptidase_C40"/>
</dbReference>
<feature type="domain" description="NlpC/P60" evidence="6">
    <location>
        <begin position="92"/>
        <end position="209"/>
    </location>
</feature>
<dbReference type="InterPro" id="IPR038765">
    <property type="entry name" value="Papain-like_cys_pep_sf"/>
</dbReference>
<reference evidence="8" key="1">
    <citation type="journal article" date="2019" name="Int. J. Syst. Evol. Microbiol.">
        <title>The Global Catalogue of Microorganisms (GCM) 10K type strain sequencing project: providing services to taxonomists for standard genome sequencing and annotation.</title>
        <authorList>
            <consortium name="The Broad Institute Genomics Platform"/>
            <consortium name="The Broad Institute Genome Sequencing Center for Infectious Disease"/>
            <person name="Wu L."/>
            <person name="Ma J."/>
        </authorList>
    </citation>
    <scope>NUCLEOTIDE SEQUENCE [LARGE SCALE GENOMIC DNA]</scope>
    <source>
        <strain evidence="8">CGMCC 4.7289</strain>
    </source>
</reference>
<evidence type="ECO:0000256" key="3">
    <source>
        <dbReference type="ARBA" id="ARBA00022801"/>
    </source>
</evidence>
<evidence type="ECO:0000256" key="5">
    <source>
        <dbReference type="SAM" id="SignalP"/>
    </source>
</evidence>
<evidence type="ECO:0000259" key="6">
    <source>
        <dbReference type="PROSITE" id="PS51935"/>
    </source>
</evidence>
<keyword evidence="8" id="KW-1185">Reference proteome</keyword>
<gene>
    <name evidence="7" type="ORF">ACFOZ4_26875</name>
</gene>
<dbReference type="PROSITE" id="PS51935">
    <property type="entry name" value="NLPC_P60"/>
    <property type="match status" value="1"/>
</dbReference>
<dbReference type="Proteomes" id="UP001595816">
    <property type="component" value="Unassembled WGS sequence"/>
</dbReference>
<dbReference type="RefSeq" id="WP_253761576.1">
    <property type="nucleotide sequence ID" value="NZ_JAMZDZ010000001.1"/>
</dbReference>
<dbReference type="Pfam" id="PF00877">
    <property type="entry name" value="NLPC_P60"/>
    <property type="match status" value="1"/>
</dbReference>
<protein>
    <submittedName>
        <fullName evidence="7">C40 family peptidase</fullName>
    </submittedName>
</protein>
<comment type="caution">
    <text evidence="7">The sequence shown here is derived from an EMBL/GenBank/DDBJ whole genome shotgun (WGS) entry which is preliminary data.</text>
</comment>
<feature type="signal peptide" evidence="5">
    <location>
        <begin position="1"/>
        <end position="22"/>
    </location>
</feature>
<accession>A0ABV8LWM7</accession>
<dbReference type="InterPro" id="IPR000064">
    <property type="entry name" value="NLP_P60_dom"/>
</dbReference>
<evidence type="ECO:0000256" key="1">
    <source>
        <dbReference type="ARBA" id="ARBA00007074"/>
    </source>
</evidence>
<evidence type="ECO:0000256" key="4">
    <source>
        <dbReference type="ARBA" id="ARBA00022807"/>
    </source>
</evidence>
<keyword evidence="2" id="KW-0645">Protease</keyword>
<proteinExistence type="inferred from homology"/>
<keyword evidence="5" id="KW-0732">Signal</keyword>
<dbReference type="Gene3D" id="3.90.1720.10">
    <property type="entry name" value="endopeptidase domain like (from Nostoc punctiforme)"/>
    <property type="match status" value="1"/>
</dbReference>
<evidence type="ECO:0000256" key="2">
    <source>
        <dbReference type="ARBA" id="ARBA00022670"/>
    </source>
</evidence>